<gene>
    <name evidence="3" type="primary">ASP-1_8</name>
    <name evidence="3" type="ORF">KIN20_021392</name>
</gene>
<keyword evidence="4" id="KW-1185">Reference proteome</keyword>
<dbReference type="AlphaFoldDB" id="A0AAD5N4B7"/>
<evidence type="ECO:0000313" key="3">
    <source>
        <dbReference type="EMBL" id="KAJ1361986.1"/>
    </source>
</evidence>
<keyword evidence="3" id="KW-0418">Kinase</keyword>
<evidence type="ECO:0000256" key="1">
    <source>
        <dbReference type="ARBA" id="ARBA00007447"/>
    </source>
</evidence>
<dbReference type="PROSITE" id="PS51767">
    <property type="entry name" value="PEPTIDASE_A1"/>
    <property type="match status" value="1"/>
</dbReference>
<dbReference type="GO" id="GO:0005764">
    <property type="term" value="C:lysosome"/>
    <property type="evidence" value="ECO:0007669"/>
    <property type="project" value="TreeGrafter"/>
</dbReference>
<dbReference type="Proteomes" id="UP001196413">
    <property type="component" value="Unassembled WGS sequence"/>
</dbReference>
<name>A0AAD5N4B7_PARTN</name>
<dbReference type="GO" id="GO:0004190">
    <property type="term" value="F:aspartic-type endopeptidase activity"/>
    <property type="evidence" value="ECO:0007669"/>
    <property type="project" value="InterPro"/>
</dbReference>
<accession>A0AAD5N4B7</accession>
<dbReference type="Pfam" id="PF00026">
    <property type="entry name" value="Asp"/>
    <property type="match status" value="1"/>
</dbReference>
<sequence length="75" mass="8220">MLVLYGSGWYDGQLVKDTISFAGMTIEQQEFLSADDIADIFGYMRFDGIIGLAQPALSITNVNPDVSKLWSSAVK</sequence>
<keyword evidence="3" id="KW-0808">Transferase</keyword>
<dbReference type="PANTHER" id="PTHR47966">
    <property type="entry name" value="BETA-SITE APP-CLEAVING ENZYME, ISOFORM A-RELATED"/>
    <property type="match status" value="1"/>
</dbReference>
<comment type="similarity">
    <text evidence="1">Belongs to the peptidase A1 family.</text>
</comment>
<feature type="domain" description="Peptidase A1" evidence="2">
    <location>
        <begin position="1"/>
        <end position="75"/>
    </location>
</feature>
<dbReference type="GO" id="GO:0016301">
    <property type="term" value="F:kinase activity"/>
    <property type="evidence" value="ECO:0007669"/>
    <property type="project" value="UniProtKB-KW"/>
</dbReference>
<organism evidence="3 4">
    <name type="scientific">Parelaphostrongylus tenuis</name>
    <name type="common">Meningeal worm</name>
    <dbReference type="NCBI Taxonomy" id="148309"/>
    <lineage>
        <taxon>Eukaryota</taxon>
        <taxon>Metazoa</taxon>
        <taxon>Ecdysozoa</taxon>
        <taxon>Nematoda</taxon>
        <taxon>Chromadorea</taxon>
        <taxon>Rhabditida</taxon>
        <taxon>Rhabditina</taxon>
        <taxon>Rhabditomorpha</taxon>
        <taxon>Strongyloidea</taxon>
        <taxon>Metastrongylidae</taxon>
        <taxon>Parelaphostrongylus</taxon>
    </lineage>
</organism>
<dbReference type="SUPFAM" id="SSF50630">
    <property type="entry name" value="Acid proteases"/>
    <property type="match status" value="1"/>
</dbReference>
<dbReference type="Gene3D" id="2.40.70.10">
    <property type="entry name" value="Acid Proteases"/>
    <property type="match status" value="1"/>
</dbReference>
<protein>
    <submittedName>
        <fullName evidence="3">Inositol hexakisphosphate and diphosphoinositol-pentakisphosphate kinase</fullName>
    </submittedName>
</protein>
<dbReference type="GO" id="GO:0006508">
    <property type="term" value="P:proteolysis"/>
    <property type="evidence" value="ECO:0007669"/>
    <property type="project" value="InterPro"/>
</dbReference>
<evidence type="ECO:0000259" key="2">
    <source>
        <dbReference type="PROSITE" id="PS51767"/>
    </source>
</evidence>
<comment type="caution">
    <text evidence="3">The sequence shown here is derived from an EMBL/GenBank/DDBJ whole genome shotgun (WGS) entry which is preliminary data.</text>
</comment>
<dbReference type="InterPro" id="IPR033121">
    <property type="entry name" value="PEPTIDASE_A1"/>
</dbReference>
<proteinExistence type="inferred from homology"/>
<dbReference type="EMBL" id="JAHQIW010004332">
    <property type="protein sequence ID" value="KAJ1361986.1"/>
    <property type="molecule type" value="Genomic_DNA"/>
</dbReference>
<dbReference type="PANTHER" id="PTHR47966:SF8">
    <property type="entry name" value="ASPARTIC PROTEASE 1-RELATED"/>
    <property type="match status" value="1"/>
</dbReference>
<dbReference type="InterPro" id="IPR021109">
    <property type="entry name" value="Peptidase_aspartic_dom_sf"/>
</dbReference>
<reference evidence="3" key="1">
    <citation type="submission" date="2021-06" db="EMBL/GenBank/DDBJ databases">
        <title>Parelaphostrongylus tenuis whole genome reference sequence.</title>
        <authorList>
            <person name="Garwood T.J."/>
            <person name="Larsen P.A."/>
            <person name="Fountain-Jones N.M."/>
            <person name="Garbe J.R."/>
            <person name="Macchietto M.G."/>
            <person name="Kania S.A."/>
            <person name="Gerhold R.W."/>
            <person name="Richards J.E."/>
            <person name="Wolf T.M."/>
        </authorList>
    </citation>
    <scope>NUCLEOTIDE SEQUENCE</scope>
    <source>
        <strain evidence="3">MNPRO001-30</strain>
        <tissue evidence="3">Meninges</tissue>
    </source>
</reference>
<evidence type="ECO:0000313" key="4">
    <source>
        <dbReference type="Proteomes" id="UP001196413"/>
    </source>
</evidence>
<dbReference type="InterPro" id="IPR001461">
    <property type="entry name" value="Aspartic_peptidase_A1"/>
</dbReference>